<reference evidence="7 8" key="1">
    <citation type="submission" date="2018-08" db="EMBL/GenBank/DDBJ databases">
        <title>A genome reference for cultivated species of the human gut microbiota.</title>
        <authorList>
            <person name="Zou Y."/>
            <person name="Xue W."/>
            <person name="Luo G."/>
        </authorList>
    </citation>
    <scope>NUCLEOTIDE SEQUENCE [LARGE SCALE GENOMIC DNA]</scope>
    <source>
        <strain evidence="7 8">TF05-18</strain>
    </source>
</reference>
<evidence type="ECO:0000259" key="6">
    <source>
        <dbReference type="Pfam" id="PF01844"/>
    </source>
</evidence>
<evidence type="ECO:0000256" key="4">
    <source>
        <dbReference type="ARBA" id="ARBA00040194"/>
    </source>
</evidence>
<evidence type="ECO:0000256" key="1">
    <source>
        <dbReference type="ARBA" id="ARBA00022722"/>
    </source>
</evidence>
<protein>
    <recommendedName>
        <fullName evidence="4">Putative HNH nuclease YajD</fullName>
    </recommendedName>
</protein>
<keyword evidence="7" id="KW-0255">Endonuclease</keyword>
<name>A0A3E4T2C3_PHOVU</name>
<gene>
    <name evidence="7" type="ORF">DXC44_12005</name>
</gene>
<dbReference type="EMBL" id="QSSN01000013">
    <property type="protein sequence ID" value="RGL85263.1"/>
    <property type="molecule type" value="Genomic_DNA"/>
</dbReference>
<dbReference type="GO" id="GO:0003676">
    <property type="term" value="F:nucleic acid binding"/>
    <property type="evidence" value="ECO:0007669"/>
    <property type="project" value="InterPro"/>
</dbReference>
<proteinExistence type="inferred from homology"/>
<evidence type="ECO:0000313" key="8">
    <source>
        <dbReference type="Proteomes" id="UP000261278"/>
    </source>
</evidence>
<dbReference type="CDD" id="cd00085">
    <property type="entry name" value="HNHc"/>
    <property type="match status" value="1"/>
</dbReference>
<evidence type="ECO:0000313" key="7">
    <source>
        <dbReference type="EMBL" id="RGL85263.1"/>
    </source>
</evidence>
<dbReference type="AlphaFoldDB" id="A0A3E4T2C3"/>
<keyword evidence="2" id="KW-0378">Hydrolase</keyword>
<organism evidence="7 8">
    <name type="scientific">Phocaeicola vulgatus</name>
    <name type="common">Bacteroides vulgatus</name>
    <dbReference type="NCBI Taxonomy" id="821"/>
    <lineage>
        <taxon>Bacteria</taxon>
        <taxon>Pseudomonadati</taxon>
        <taxon>Bacteroidota</taxon>
        <taxon>Bacteroidia</taxon>
        <taxon>Bacteroidales</taxon>
        <taxon>Bacteroidaceae</taxon>
        <taxon>Phocaeicola</taxon>
    </lineage>
</organism>
<comment type="caution">
    <text evidence="7">The sequence shown here is derived from an EMBL/GenBank/DDBJ whole genome shotgun (WGS) entry which is preliminary data.</text>
</comment>
<feature type="domain" description="HNH" evidence="6">
    <location>
        <begin position="43"/>
        <end position="95"/>
    </location>
</feature>
<comment type="similarity">
    <text evidence="3">Belongs to the HNH nuclease family.</text>
</comment>
<evidence type="ECO:0000256" key="5">
    <source>
        <dbReference type="SAM" id="MobiDB-lite"/>
    </source>
</evidence>
<sequence length="98" mass="11734">MPYLKKPNKQPSRTFNREERQKIYQSTKWKELRQAKLMQQPLCELCLAKGIIKPAEDIHHIDSFMNYTGTKRLAKAFDFNNLMSICKECHAKEHHYEH</sequence>
<keyword evidence="1" id="KW-0540">Nuclease</keyword>
<dbReference type="Pfam" id="PF01844">
    <property type="entry name" value="HNH"/>
    <property type="match status" value="1"/>
</dbReference>
<evidence type="ECO:0000256" key="2">
    <source>
        <dbReference type="ARBA" id="ARBA00022801"/>
    </source>
</evidence>
<dbReference type="GO" id="GO:0004519">
    <property type="term" value="F:endonuclease activity"/>
    <property type="evidence" value="ECO:0007669"/>
    <property type="project" value="UniProtKB-KW"/>
</dbReference>
<evidence type="ECO:0000256" key="3">
    <source>
        <dbReference type="ARBA" id="ARBA00038412"/>
    </source>
</evidence>
<dbReference type="Proteomes" id="UP000261278">
    <property type="component" value="Unassembled WGS sequence"/>
</dbReference>
<dbReference type="InterPro" id="IPR002711">
    <property type="entry name" value="HNH"/>
</dbReference>
<dbReference type="GO" id="GO:0008270">
    <property type="term" value="F:zinc ion binding"/>
    <property type="evidence" value="ECO:0007669"/>
    <property type="project" value="InterPro"/>
</dbReference>
<dbReference type="GO" id="GO:0016787">
    <property type="term" value="F:hydrolase activity"/>
    <property type="evidence" value="ECO:0007669"/>
    <property type="project" value="UniProtKB-KW"/>
</dbReference>
<dbReference type="GO" id="GO:0005829">
    <property type="term" value="C:cytosol"/>
    <property type="evidence" value="ECO:0007669"/>
    <property type="project" value="TreeGrafter"/>
</dbReference>
<feature type="region of interest" description="Disordered" evidence="5">
    <location>
        <begin position="1"/>
        <end position="20"/>
    </location>
</feature>
<dbReference type="PANTHER" id="PTHR41286">
    <property type="entry name" value="HNH NUCLEASE YAJD-RELATED"/>
    <property type="match status" value="1"/>
</dbReference>
<dbReference type="InterPro" id="IPR003615">
    <property type="entry name" value="HNH_nuc"/>
</dbReference>
<dbReference type="RefSeq" id="WP_117678199.1">
    <property type="nucleotide sequence ID" value="NZ_JAHYMS010000027.1"/>
</dbReference>
<dbReference type="PANTHER" id="PTHR41286:SF1">
    <property type="entry name" value="HNH NUCLEASE YAJD-RELATED"/>
    <property type="match status" value="1"/>
</dbReference>
<dbReference type="Gene3D" id="1.10.30.50">
    <property type="match status" value="1"/>
</dbReference>
<accession>A0A3E4T2C3</accession>